<dbReference type="CDD" id="cd13603">
    <property type="entry name" value="PBP2_TRAP_Siap_TeaA_like"/>
    <property type="match status" value="1"/>
</dbReference>
<dbReference type="EMBL" id="CP013652">
    <property type="protein sequence ID" value="ALS22369.1"/>
    <property type="molecule type" value="Genomic_DNA"/>
</dbReference>
<evidence type="ECO:0000256" key="1">
    <source>
        <dbReference type="ARBA" id="ARBA00009023"/>
    </source>
</evidence>
<dbReference type="Pfam" id="PF03480">
    <property type="entry name" value="DctP"/>
    <property type="match status" value="1"/>
</dbReference>
<reference evidence="4 5" key="2">
    <citation type="journal article" date="2016" name="Genome Announc.">
        <title>Complete Genome Sequences of Two Interactive Moderate Thermophiles, Paenibacillus napthalenovorans 32O-Y and Paenibacillus sp. 32O-W.</title>
        <authorList>
            <person name="Butler R.R.III."/>
            <person name="Wang J."/>
            <person name="Stark B.C."/>
            <person name="Pombert J.F."/>
        </authorList>
    </citation>
    <scope>NUCLEOTIDE SEQUENCE [LARGE SCALE GENOMIC DNA]</scope>
    <source>
        <strain evidence="4 5">32O-Y</strain>
    </source>
</reference>
<dbReference type="GO" id="GO:0055085">
    <property type="term" value="P:transmembrane transport"/>
    <property type="evidence" value="ECO:0007669"/>
    <property type="project" value="InterPro"/>
</dbReference>
<dbReference type="KEGG" id="pnp:IJ22_19950"/>
<protein>
    <submittedName>
        <fullName evidence="4">Bacterial extracellular solute-binding protein</fullName>
    </submittedName>
</protein>
<keyword evidence="3" id="KW-0732">Signal</keyword>
<dbReference type="AlphaFoldDB" id="A0A0U2UKB3"/>
<name>A0A0U2UKB3_9BACL</name>
<comment type="similarity">
    <text evidence="1">Belongs to the bacterial solute-binding protein 7 family.</text>
</comment>
<dbReference type="STRING" id="162209.IJ22_19950"/>
<dbReference type="PANTHER" id="PTHR33376">
    <property type="match status" value="1"/>
</dbReference>
<dbReference type="SUPFAM" id="SSF53850">
    <property type="entry name" value="Periplasmic binding protein-like II"/>
    <property type="match status" value="1"/>
</dbReference>
<proteinExistence type="inferred from homology"/>
<dbReference type="Proteomes" id="UP000061660">
    <property type="component" value="Chromosome"/>
</dbReference>
<evidence type="ECO:0000256" key="3">
    <source>
        <dbReference type="ARBA" id="ARBA00022729"/>
    </source>
</evidence>
<evidence type="ECO:0000313" key="5">
    <source>
        <dbReference type="Proteomes" id="UP000061660"/>
    </source>
</evidence>
<dbReference type="InterPro" id="IPR004682">
    <property type="entry name" value="TRAP_DctP"/>
</dbReference>
<organism evidence="4 5">
    <name type="scientific">Paenibacillus naphthalenovorans</name>
    <dbReference type="NCBI Taxonomy" id="162209"/>
    <lineage>
        <taxon>Bacteria</taxon>
        <taxon>Bacillati</taxon>
        <taxon>Bacillota</taxon>
        <taxon>Bacilli</taxon>
        <taxon>Bacillales</taxon>
        <taxon>Paenibacillaceae</taxon>
        <taxon>Paenibacillus</taxon>
    </lineage>
</organism>
<dbReference type="Gene3D" id="3.40.190.170">
    <property type="entry name" value="Bacterial extracellular solute-binding protein, family 7"/>
    <property type="match status" value="1"/>
</dbReference>
<dbReference type="InterPro" id="IPR018389">
    <property type="entry name" value="DctP_fam"/>
</dbReference>
<dbReference type="OrthoDB" id="9776801at2"/>
<keyword evidence="5" id="KW-1185">Reference proteome</keyword>
<dbReference type="NCBIfam" id="TIGR00787">
    <property type="entry name" value="dctP"/>
    <property type="match status" value="1"/>
</dbReference>
<dbReference type="PANTHER" id="PTHR33376:SF7">
    <property type="entry name" value="C4-DICARBOXYLATE-BINDING PROTEIN DCTB"/>
    <property type="match status" value="1"/>
</dbReference>
<reference evidence="5" key="1">
    <citation type="submission" date="2015-12" db="EMBL/GenBank/DDBJ databases">
        <title>Complete genome sequences of two moderately thermophilic Paenibacillus species.</title>
        <authorList>
            <person name="Butler R.III."/>
            <person name="Wang J."/>
            <person name="Stark B.C."/>
            <person name="Pombert J.-F."/>
        </authorList>
    </citation>
    <scope>NUCLEOTIDE SEQUENCE [LARGE SCALE GENOMIC DNA]</scope>
    <source>
        <strain evidence="5">32O-Y</strain>
    </source>
</reference>
<keyword evidence="2" id="KW-0813">Transport</keyword>
<dbReference type="PROSITE" id="PS51257">
    <property type="entry name" value="PROKAR_LIPOPROTEIN"/>
    <property type="match status" value="1"/>
</dbReference>
<evidence type="ECO:0000313" key="4">
    <source>
        <dbReference type="EMBL" id="ALS22369.1"/>
    </source>
</evidence>
<dbReference type="InterPro" id="IPR038404">
    <property type="entry name" value="TRAP_DctP_sf"/>
</dbReference>
<dbReference type="GO" id="GO:0030288">
    <property type="term" value="C:outer membrane-bounded periplasmic space"/>
    <property type="evidence" value="ECO:0007669"/>
    <property type="project" value="InterPro"/>
</dbReference>
<sequence length="358" mass="39194" precursor="true">MKMKVKHGLVLLWLMSVMLVSACGSSAPAASVGSDGEPAAKQGSDVSKTDGKTYTMRFATATTNDPQTHEMELFKKAAEAKSNGQLKVELYPASQLGSNDQMLQMLTQGSIQGMVQPTAFLGGFNELMTIVDIPYLWPDVQKATEFLNGEGGKLFEASLDKQGITALRYYEYGPRTILLKDKVEKMEDLKGKKIRVMGAPVLVDQINAWGGAGVAMGVPELFTALQQGTIDGLESAASFFHSGKYYESAKYLLMEPKGAEISIFMANTNWLNSLPEHLQKAVKEAAVEITDEAHQYAKERDLQSIEEMKKEGVTVIEPGAEFHQQLVEASKPIISKFEARVPGSKEIISKIQAQFKTN</sequence>
<dbReference type="PIRSF" id="PIRSF006470">
    <property type="entry name" value="DctB"/>
    <property type="match status" value="1"/>
</dbReference>
<evidence type="ECO:0000256" key="2">
    <source>
        <dbReference type="ARBA" id="ARBA00022448"/>
    </source>
</evidence>
<dbReference type="NCBIfam" id="NF037995">
    <property type="entry name" value="TRAP_S1"/>
    <property type="match status" value="1"/>
</dbReference>
<dbReference type="PATRIC" id="fig|162209.4.peg.2113"/>
<gene>
    <name evidence="4" type="ORF">IJ22_19950</name>
</gene>
<accession>A0A0U2UKB3</accession>